<name>A0A8T3VEY4_9EURY</name>
<reference evidence="1" key="1">
    <citation type="submission" date="2019-04" db="EMBL/GenBank/DDBJ databases">
        <title>Evolution of Biomass-Degrading Anaerobic Consortia Revealed by Metagenomics.</title>
        <authorList>
            <person name="Peng X."/>
        </authorList>
    </citation>
    <scope>NUCLEOTIDE SEQUENCE</scope>
    <source>
        <strain evidence="1">SIG12</strain>
    </source>
</reference>
<dbReference type="InterPro" id="IPR028978">
    <property type="entry name" value="Chorismate_lyase_/UTRA_dom_sf"/>
</dbReference>
<dbReference type="InterPro" id="IPR002800">
    <property type="entry name" value="Rv2949c-like"/>
</dbReference>
<comment type="caution">
    <text evidence="1">The sequence shown here is derived from an EMBL/GenBank/DDBJ whole genome shotgun (WGS) entry which is preliminary data.</text>
</comment>
<dbReference type="Proteomes" id="UP000762703">
    <property type="component" value="Unassembled WGS sequence"/>
</dbReference>
<evidence type="ECO:0000313" key="2">
    <source>
        <dbReference type="Proteomes" id="UP000762703"/>
    </source>
</evidence>
<proteinExistence type="predicted"/>
<gene>
    <name evidence="1" type="ORF">E7Z73_08475</name>
</gene>
<keyword evidence="1" id="KW-0456">Lyase</keyword>
<sequence length="187" mass="21693">MDLKGKNINEPTYEMVKTLENEYGIKLSAIQKILLSLSGPMTTPLDALYGRLKLFVLQQQIEKADKRATKLLDINEGDEVLVREVIVHKNGRPLAYAFSYIPKDRCSDEILNYLFDEKITTGLILSEFNIETQRHIKKISIEKPSPILEELFNTSEDMITREFTMSQHGTIRLFTKELFPLSYFREM</sequence>
<organism evidence="1 2">
    <name type="scientific">Methanobrevibacter millerae</name>
    <dbReference type="NCBI Taxonomy" id="230361"/>
    <lineage>
        <taxon>Archaea</taxon>
        <taxon>Methanobacteriati</taxon>
        <taxon>Methanobacteriota</taxon>
        <taxon>Methanomada group</taxon>
        <taxon>Methanobacteria</taxon>
        <taxon>Methanobacteriales</taxon>
        <taxon>Methanobacteriaceae</taxon>
        <taxon>Methanobrevibacter</taxon>
    </lineage>
</organism>
<protein>
    <submittedName>
        <fullName evidence="1">Chorismate lyase</fullName>
    </submittedName>
</protein>
<dbReference type="AlphaFoldDB" id="A0A8T3VEY4"/>
<dbReference type="Gene3D" id="3.40.1410.10">
    <property type="entry name" value="Chorismate lyase-like"/>
    <property type="match status" value="1"/>
</dbReference>
<dbReference type="GO" id="GO:0016829">
    <property type="term" value="F:lyase activity"/>
    <property type="evidence" value="ECO:0007669"/>
    <property type="project" value="UniProtKB-KW"/>
</dbReference>
<dbReference type="EMBL" id="SUTE01000071">
    <property type="protein sequence ID" value="MBE6505752.1"/>
    <property type="molecule type" value="Genomic_DNA"/>
</dbReference>
<evidence type="ECO:0000313" key="1">
    <source>
        <dbReference type="EMBL" id="MBE6505752.1"/>
    </source>
</evidence>
<dbReference type="RefSeq" id="WP_303737408.1">
    <property type="nucleotide sequence ID" value="NZ_SUTE01000071.1"/>
</dbReference>
<accession>A0A8T3VEY4</accession>
<dbReference type="Pfam" id="PF01947">
    <property type="entry name" value="Rv2949c-like"/>
    <property type="match status" value="1"/>
</dbReference>
<dbReference type="SUPFAM" id="SSF64288">
    <property type="entry name" value="Chorismate lyase-like"/>
    <property type="match status" value="1"/>
</dbReference>